<dbReference type="Proteomes" id="UP000320722">
    <property type="component" value="Chromosome"/>
</dbReference>
<evidence type="ECO:0000256" key="5">
    <source>
        <dbReference type="ARBA" id="ARBA00023136"/>
    </source>
</evidence>
<dbReference type="PANTHER" id="PTHR35007">
    <property type="entry name" value="INTEGRAL MEMBRANE PROTEIN-RELATED"/>
    <property type="match status" value="1"/>
</dbReference>
<dbReference type="RefSeq" id="WP_145042203.1">
    <property type="nucleotide sequence ID" value="NZ_CP036347.1"/>
</dbReference>
<evidence type="ECO:0000256" key="4">
    <source>
        <dbReference type="ARBA" id="ARBA00022989"/>
    </source>
</evidence>
<evidence type="ECO:0000256" key="6">
    <source>
        <dbReference type="SAM" id="Phobius"/>
    </source>
</evidence>
<name>A0A517WGP3_9PLAN</name>
<keyword evidence="5 6" id="KW-0472">Membrane</keyword>
<evidence type="ECO:0000256" key="1">
    <source>
        <dbReference type="ARBA" id="ARBA00004651"/>
    </source>
</evidence>
<reference evidence="8 9" key="1">
    <citation type="submission" date="2019-02" db="EMBL/GenBank/DDBJ databases">
        <title>Deep-cultivation of Planctomycetes and their phenomic and genomic characterization uncovers novel biology.</title>
        <authorList>
            <person name="Wiegand S."/>
            <person name="Jogler M."/>
            <person name="Boedeker C."/>
            <person name="Pinto D."/>
            <person name="Vollmers J."/>
            <person name="Rivas-Marin E."/>
            <person name="Kohn T."/>
            <person name="Peeters S.H."/>
            <person name="Heuer A."/>
            <person name="Rast P."/>
            <person name="Oberbeckmann S."/>
            <person name="Bunk B."/>
            <person name="Jeske O."/>
            <person name="Meyerdierks A."/>
            <person name="Storesund J.E."/>
            <person name="Kallscheuer N."/>
            <person name="Luecker S."/>
            <person name="Lage O.M."/>
            <person name="Pohl T."/>
            <person name="Merkel B.J."/>
            <person name="Hornburger P."/>
            <person name="Mueller R.-W."/>
            <person name="Bruemmer F."/>
            <person name="Labrenz M."/>
            <person name="Spormann A.M."/>
            <person name="Op den Camp H."/>
            <person name="Overmann J."/>
            <person name="Amann R."/>
            <person name="Jetten M.S.M."/>
            <person name="Mascher T."/>
            <person name="Medema M.H."/>
            <person name="Devos D.P."/>
            <person name="Kaster A.-K."/>
            <person name="Ovreas L."/>
            <person name="Rohde M."/>
            <person name="Galperin M.Y."/>
            <person name="Jogler C."/>
        </authorList>
    </citation>
    <scope>NUCLEOTIDE SEQUENCE [LARGE SCALE GENOMIC DNA]</scope>
    <source>
        <strain evidence="8 9">V6</strain>
    </source>
</reference>
<evidence type="ECO:0000313" key="8">
    <source>
        <dbReference type="EMBL" id="QDU04425.1"/>
    </source>
</evidence>
<keyword evidence="2" id="KW-1003">Cell membrane</keyword>
<organism evidence="8 9">
    <name type="scientific">Gimesia chilikensis</name>
    <dbReference type="NCBI Taxonomy" id="2605989"/>
    <lineage>
        <taxon>Bacteria</taxon>
        <taxon>Pseudomonadati</taxon>
        <taxon>Planctomycetota</taxon>
        <taxon>Planctomycetia</taxon>
        <taxon>Planctomycetales</taxon>
        <taxon>Planctomycetaceae</taxon>
        <taxon>Gimesia</taxon>
    </lineage>
</organism>
<dbReference type="GO" id="GO:0005886">
    <property type="term" value="C:plasma membrane"/>
    <property type="evidence" value="ECO:0007669"/>
    <property type="project" value="UniProtKB-SubCell"/>
</dbReference>
<dbReference type="InterPro" id="IPR018076">
    <property type="entry name" value="T2SS_GspF_dom"/>
</dbReference>
<gene>
    <name evidence="8" type="ORF">V6x_41530</name>
</gene>
<feature type="domain" description="Type II secretion system protein GspF" evidence="7">
    <location>
        <begin position="162"/>
        <end position="287"/>
    </location>
</feature>
<dbReference type="Pfam" id="PF00482">
    <property type="entry name" value="T2SSF"/>
    <property type="match status" value="1"/>
</dbReference>
<evidence type="ECO:0000313" key="9">
    <source>
        <dbReference type="Proteomes" id="UP000320722"/>
    </source>
</evidence>
<dbReference type="PANTHER" id="PTHR35007:SF2">
    <property type="entry name" value="PILUS ASSEMBLE PROTEIN"/>
    <property type="match status" value="1"/>
</dbReference>
<keyword evidence="3 6" id="KW-0812">Transmembrane</keyword>
<dbReference type="AlphaFoldDB" id="A0A517WGP3"/>
<feature type="transmembrane region" description="Helical" evidence="6">
    <location>
        <begin position="261"/>
        <end position="294"/>
    </location>
</feature>
<accession>A0A517WGP3</accession>
<sequence>MPTFWQLVPILVVWLLIGAGGYYLLRYWFIRQSVQERLRSPLQEEYAEEESLSILHGNLLTRWLITAGFRSPNAPVWFVVLSLAGLLFGIGFVATIYWLGAVDQATLLLRVLPGGVGEVFLPLAWSSPWIGGLLLGLLPALYVRSKRIRRVREIEKDLPLTLDLLATLAEAGLSFDSAMDRIVSTQKELRALAQELRLFQLDILAGRPRVDALRLLMRRIDVPWFSNFVSAVIHAEQAGSSLAVTLRTQANDLRMRRRERALAMAMAIQVKLLFPLIACFLPGILTAALGPVIYQIVKVLDAFLKGSLGG</sequence>
<feature type="transmembrane region" description="Helical" evidence="6">
    <location>
        <begin position="6"/>
        <end position="29"/>
    </location>
</feature>
<comment type="subcellular location">
    <subcellularLocation>
        <location evidence="1">Cell membrane</location>
        <topology evidence="1">Multi-pass membrane protein</topology>
    </subcellularLocation>
</comment>
<keyword evidence="4 6" id="KW-1133">Transmembrane helix</keyword>
<dbReference type="EMBL" id="CP036347">
    <property type="protein sequence ID" value="QDU04425.1"/>
    <property type="molecule type" value="Genomic_DNA"/>
</dbReference>
<dbReference type="InterPro" id="IPR042094">
    <property type="entry name" value="T2SS_GspF_sf"/>
</dbReference>
<proteinExistence type="predicted"/>
<evidence type="ECO:0000256" key="3">
    <source>
        <dbReference type="ARBA" id="ARBA00022692"/>
    </source>
</evidence>
<evidence type="ECO:0000259" key="7">
    <source>
        <dbReference type="Pfam" id="PF00482"/>
    </source>
</evidence>
<feature type="transmembrane region" description="Helical" evidence="6">
    <location>
        <begin position="76"/>
        <end position="99"/>
    </location>
</feature>
<protein>
    <submittedName>
        <fullName evidence="8">Bacterial type II secretion system protein F domain protein</fullName>
    </submittedName>
</protein>
<feature type="transmembrane region" description="Helical" evidence="6">
    <location>
        <begin position="119"/>
        <end position="143"/>
    </location>
</feature>
<dbReference type="Gene3D" id="1.20.81.30">
    <property type="entry name" value="Type II secretion system (T2SS), domain F"/>
    <property type="match status" value="1"/>
</dbReference>
<evidence type="ECO:0000256" key="2">
    <source>
        <dbReference type="ARBA" id="ARBA00022475"/>
    </source>
</evidence>